<keyword evidence="8 12" id="KW-1133">Transmembrane helix</keyword>
<dbReference type="InterPro" id="IPR017871">
    <property type="entry name" value="ABC_transporter-like_CS"/>
</dbReference>
<evidence type="ECO:0000259" key="13">
    <source>
        <dbReference type="PROSITE" id="PS50893"/>
    </source>
</evidence>
<name>A0A452SME4_URSAM</name>
<accession>A0A452SME4</accession>
<dbReference type="PROSITE" id="PS00211">
    <property type="entry name" value="ABC_TRANSPORTER_1"/>
    <property type="match status" value="2"/>
</dbReference>
<dbReference type="InterPro" id="IPR011527">
    <property type="entry name" value="ABC1_TM_dom"/>
</dbReference>
<dbReference type="PROSITE" id="PS50893">
    <property type="entry name" value="ABC_TRANSPORTER_2"/>
    <property type="match status" value="2"/>
</dbReference>
<dbReference type="FunFam" id="1.20.1560.10:FF:000012">
    <property type="entry name" value="ATP binding cassette subfamily C member 5"/>
    <property type="match status" value="1"/>
</dbReference>
<dbReference type="FunFam" id="3.40.50.300:FF:000997">
    <property type="entry name" value="Multidrug resistance-associated protein 1"/>
    <property type="match status" value="1"/>
</dbReference>
<feature type="transmembrane region" description="Helical" evidence="12">
    <location>
        <begin position="772"/>
        <end position="796"/>
    </location>
</feature>
<dbReference type="CDD" id="cd03244">
    <property type="entry name" value="ABCC_MRP_domain2"/>
    <property type="match status" value="1"/>
</dbReference>
<keyword evidence="3" id="KW-0813">Transport</keyword>
<evidence type="ECO:0000259" key="14">
    <source>
        <dbReference type="PROSITE" id="PS50929"/>
    </source>
</evidence>
<gene>
    <name evidence="15" type="primary">ABCC11</name>
</gene>
<feature type="transmembrane region" description="Helical" evidence="12">
    <location>
        <begin position="873"/>
        <end position="890"/>
    </location>
</feature>
<evidence type="ECO:0000256" key="9">
    <source>
        <dbReference type="ARBA" id="ARBA00023136"/>
    </source>
</evidence>
<reference evidence="15" key="2">
    <citation type="submission" date="2025-08" db="UniProtKB">
        <authorList>
            <consortium name="Ensembl"/>
        </authorList>
    </citation>
    <scope>IDENTIFICATION</scope>
</reference>
<organism evidence="15 16">
    <name type="scientific">Ursus americanus</name>
    <name type="common">American black bear</name>
    <name type="synonym">Euarctos americanus</name>
    <dbReference type="NCBI Taxonomy" id="9643"/>
    <lineage>
        <taxon>Eukaryota</taxon>
        <taxon>Metazoa</taxon>
        <taxon>Chordata</taxon>
        <taxon>Craniata</taxon>
        <taxon>Vertebrata</taxon>
        <taxon>Euteleostomi</taxon>
        <taxon>Mammalia</taxon>
        <taxon>Eutheria</taxon>
        <taxon>Laurasiatheria</taxon>
        <taxon>Carnivora</taxon>
        <taxon>Caniformia</taxon>
        <taxon>Ursidae</taxon>
        <taxon>Ursus</taxon>
    </lineage>
</organism>
<dbReference type="SUPFAM" id="SSF90123">
    <property type="entry name" value="ABC transporter transmembrane region"/>
    <property type="match status" value="2"/>
</dbReference>
<feature type="transmembrane region" description="Helical" evidence="12">
    <location>
        <begin position="964"/>
        <end position="988"/>
    </location>
</feature>
<reference evidence="15" key="3">
    <citation type="submission" date="2025-09" db="UniProtKB">
        <authorList>
            <consortium name="Ensembl"/>
        </authorList>
    </citation>
    <scope>IDENTIFICATION</scope>
</reference>
<dbReference type="InterPro" id="IPR036640">
    <property type="entry name" value="ABC1_TM_sf"/>
</dbReference>
<dbReference type="InterPro" id="IPR003439">
    <property type="entry name" value="ABC_transporter-like_ATP-bd"/>
</dbReference>
<evidence type="ECO:0000256" key="5">
    <source>
        <dbReference type="ARBA" id="ARBA00022737"/>
    </source>
</evidence>
<evidence type="ECO:0000256" key="12">
    <source>
        <dbReference type="SAM" id="Phobius"/>
    </source>
</evidence>
<proteinExistence type="inferred from homology"/>
<comment type="subcellular location">
    <subcellularLocation>
        <location evidence="1">Endomembrane system</location>
        <topology evidence="1">Multi-pass membrane protein</topology>
    </subcellularLocation>
</comment>
<dbReference type="FunFam" id="3.40.50.300:FF:003492">
    <property type="entry name" value="AGAP012735-PA"/>
    <property type="match status" value="1"/>
</dbReference>
<feature type="transmembrane region" description="Helical" evidence="12">
    <location>
        <begin position="350"/>
        <end position="374"/>
    </location>
</feature>
<keyword evidence="16" id="KW-1185">Reference proteome</keyword>
<evidence type="ECO:0000256" key="3">
    <source>
        <dbReference type="ARBA" id="ARBA00022448"/>
    </source>
</evidence>
<dbReference type="GeneTree" id="ENSGT00940000162968"/>
<dbReference type="FunFam" id="1.20.1560.10:FF:000015">
    <property type="entry name" value="multidrug resistance-associated protein 5 isoform X1"/>
    <property type="match status" value="1"/>
</dbReference>
<dbReference type="CDD" id="cd03250">
    <property type="entry name" value="ABCC_MRP_domain1"/>
    <property type="match status" value="1"/>
</dbReference>
<dbReference type="InterPro" id="IPR003593">
    <property type="entry name" value="AAA+_ATPase"/>
</dbReference>
<dbReference type="Proteomes" id="UP000291022">
    <property type="component" value="Unassembled WGS sequence"/>
</dbReference>
<sequence>MLFRFFFPKNTYALGDGPWSQQVRKPEEPEIATVLPWGKYDVAWRTMIPFRPKPRFPAPQPQDDAGLFSYLTVSWLTPLMILGLRRRLDESTIPQLSVHDAADKNAKRLCLLWEEEVSRHGIEKASVLRVMMRFQRTRALFDIFLGCVFSMLVIPKILEYSEAPSGNIVYGVGLCLALFFTECIKSLGLCSCWVLNQRTAIRFRSAVASFAFEKLMQFKSLTHVTTGEVSAINFFASDVNYLFEGVYYGPLVWIICSLLIACTVTSYIILGPTVLFATLCYFLILPVEVMSFFIVKIHNHTSEVSDQRIRVTGEVLTCIKLIKMYAWEKPFEKIIKDLRRKEKQLLEMSGIIQSLTTAFLFIAPTVATTVMFLIHTCLQRKLTVSVASALFPPPILIGSFSFVSFPRPCPSKIPWIQVTAGTGLAWLWLLPHVPRTFPQTHWWAWQDHVKSPIYIGEPPRTWREWALGPWLLSQAGSSPVLPGPEAGLTVLQMHLLEGSVGVRGSLAYVPQQAWIIGGSVRENILMGGQYDKARYLQVLHCCSLHRDLEILPFGDMTEIGERGLNLSGGQKQRISLARAVYSDRELYLLDDPLSAVDIHVGKHIFEECIKKTLRGKTVILVTHQLQYLAFCDQIIFLEDGKICEKGIHSELIQKKGRYAELVISTPPHPRSPQRGAPPHLWCVLSPQDKPQDTAKPAEDRQGQGQAQATCQEEPVHDNAGNGAGNRERTFASLPGSSRGPGISSWTPDGAISRESNGTAADPGDILDNPRLFYYQLVYGLSVLLLVCTSVCSSGAFTKVTRKASTALHNELFNKVSGSPMSFFDTTPTGRLLNCFTGDLDMLDQLLPVVAEEFLLLSLMVVAILFTVSVLSPYILLMGVVLVTICLIYYLQTLNRLSHPGRLENYSRSSLFSHILATVQGLSSIHVYGKIEDFMSTFKRLSDTQNNYLLLFLSSSRWMSLRLEIVTNLMALTVALFVVFGISSAPYSYKAMAISLILQLASNFQACARIGSETEAYFTAVERMRQYMKMCVPESPLHIEGTSCPPGWPQHGEIIFQDYHMKYRDNTPVILNGINLTIHGQEVVGIVGRTGSGKSSLGAALFRLVEPAAGRILIDGVDICSISLEELRSKFSVVPQDPVLLSGTIRFNLDPFDRYTDEQIWDVLERTFLSVTISKLPQGLQAEVVESGRNFSVGERQLLCIARALLRNSKIILIDEATASIDIETDTLIQHTIREAFQGCTVLVIAHRITTVLDCDRILVMSNGKVVEFDRPEVLQQKPESLFAALLATANSSLS</sequence>
<feature type="domain" description="ABC transmembrane type-1" evidence="14">
    <location>
        <begin position="776"/>
        <end position="997"/>
    </location>
</feature>
<feature type="transmembrane region" description="Helical" evidence="12">
    <location>
        <begin position="276"/>
        <end position="295"/>
    </location>
</feature>
<dbReference type="GO" id="GO:0008514">
    <property type="term" value="F:organic anion transmembrane transporter activity"/>
    <property type="evidence" value="ECO:0007669"/>
    <property type="project" value="TreeGrafter"/>
</dbReference>
<feature type="transmembrane region" description="Helical" evidence="12">
    <location>
        <begin position="251"/>
        <end position="270"/>
    </location>
</feature>
<dbReference type="SUPFAM" id="SSF52540">
    <property type="entry name" value="P-loop containing nucleoside triphosphate hydrolases"/>
    <property type="match status" value="2"/>
</dbReference>
<keyword evidence="7" id="KW-0067">ATP-binding</keyword>
<dbReference type="PANTHER" id="PTHR24223">
    <property type="entry name" value="ATP-BINDING CASSETTE SUB-FAMILY C"/>
    <property type="match status" value="1"/>
</dbReference>
<dbReference type="GO" id="GO:0140359">
    <property type="term" value="F:ABC-type transporter activity"/>
    <property type="evidence" value="ECO:0007669"/>
    <property type="project" value="InterPro"/>
</dbReference>
<dbReference type="PROSITE" id="PS50929">
    <property type="entry name" value="ABC_TM1F"/>
    <property type="match status" value="2"/>
</dbReference>
<keyword evidence="6" id="KW-0547">Nucleotide-binding</keyword>
<dbReference type="GO" id="GO:0016887">
    <property type="term" value="F:ATP hydrolysis activity"/>
    <property type="evidence" value="ECO:0007669"/>
    <property type="project" value="InterPro"/>
</dbReference>
<feature type="domain" description="ABC transporter" evidence="13">
    <location>
        <begin position="443"/>
        <end position="664"/>
    </location>
</feature>
<dbReference type="SMART" id="SM00382">
    <property type="entry name" value="AAA"/>
    <property type="match status" value="1"/>
</dbReference>
<dbReference type="Pfam" id="PF00005">
    <property type="entry name" value="ABC_tran"/>
    <property type="match status" value="2"/>
</dbReference>
<keyword evidence="4 12" id="KW-0812">Transmembrane</keyword>
<keyword evidence="9 12" id="KW-0472">Membrane</keyword>
<dbReference type="GO" id="GO:0012505">
    <property type="term" value="C:endomembrane system"/>
    <property type="evidence" value="ECO:0007669"/>
    <property type="project" value="UniProtKB-SubCell"/>
</dbReference>
<dbReference type="GO" id="GO:0015216">
    <property type="term" value="F:purine nucleotide transmembrane transporter activity"/>
    <property type="evidence" value="ECO:0007669"/>
    <property type="project" value="TreeGrafter"/>
</dbReference>
<evidence type="ECO:0000256" key="8">
    <source>
        <dbReference type="ARBA" id="ARBA00022989"/>
    </source>
</evidence>
<keyword evidence="10" id="KW-0325">Glycoprotein</keyword>
<evidence type="ECO:0000256" key="6">
    <source>
        <dbReference type="ARBA" id="ARBA00022741"/>
    </source>
</evidence>
<dbReference type="PANTHER" id="PTHR24223:SF168">
    <property type="entry name" value="ATP-BINDING CASSETTE SUB-FAMILY C MEMBER 11"/>
    <property type="match status" value="1"/>
</dbReference>
<evidence type="ECO:0000256" key="2">
    <source>
        <dbReference type="ARBA" id="ARBA00009726"/>
    </source>
</evidence>
<evidence type="ECO:0000313" key="16">
    <source>
        <dbReference type="Proteomes" id="UP000291022"/>
    </source>
</evidence>
<evidence type="ECO:0000256" key="11">
    <source>
        <dbReference type="SAM" id="MobiDB-lite"/>
    </source>
</evidence>
<reference evidence="16" key="1">
    <citation type="submission" date="2016-06" db="EMBL/GenBank/DDBJ databases">
        <title>De novo assembly and RNA-Seq shows season-dependent expression and editing in black bear kidneys.</title>
        <authorList>
            <person name="Korstanje R."/>
            <person name="Srivastava A."/>
            <person name="Sarsani V.K."/>
            <person name="Sheehan S.M."/>
            <person name="Seger R.L."/>
            <person name="Barter M.E."/>
            <person name="Lindqvist C."/>
            <person name="Brody L.C."/>
            <person name="Mullikin J.C."/>
        </authorList>
    </citation>
    <scope>NUCLEOTIDE SEQUENCE [LARGE SCALE GENOMIC DNA]</scope>
</reference>
<dbReference type="InterPro" id="IPR050173">
    <property type="entry name" value="ABC_transporter_C-like"/>
</dbReference>
<evidence type="ECO:0000256" key="4">
    <source>
        <dbReference type="ARBA" id="ARBA00022692"/>
    </source>
</evidence>
<evidence type="ECO:0000256" key="10">
    <source>
        <dbReference type="ARBA" id="ARBA00023180"/>
    </source>
</evidence>
<keyword evidence="5" id="KW-0677">Repeat</keyword>
<dbReference type="Ensembl" id="ENSUAMT00000037691.1">
    <property type="protein sequence ID" value="ENSUAMP00000033840.1"/>
    <property type="gene ID" value="ENSUAMG00000025765.1"/>
</dbReference>
<dbReference type="GO" id="GO:0005524">
    <property type="term" value="F:ATP binding"/>
    <property type="evidence" value="ECO:0007669"/>
    <property type="project" value="UniProtKB-KW"/>
</dbReference>
<dbReference type="FunFam" id="3.40.50.300:FF:001958">
    <property type="entry name" value="ATP binding cassette subfamily C member 11"/>
    <property type="match status" value="1"/>
</dbReference>
<feature type="compositionally biased region" description="Basic and acidic residues" evidence="11">
    <location>
        <begin position="689"/>
        <end position="701"/>
    </location>
</feature>
<dbReference type="GO" id="GO:0005886">
    <property type="term" value="C:plasma membrane"/>
    <property type="evidence" value="ECO:0007669"/>
    <property type="project" value="TreeGrafter"/>
</dbReference>
<dbReference type="InterPro" id="IPR027417">
    <property type="entry name" value="P-loop_NTPase"/>
</dbReference>
<dbReference type="Gene3D" id="1.20.1560.10">
    <property type="entry name" value="ABC transporter type 1, transmembrane domain"/>
    <property type="match status" value="2"/>
</dbReference>
<evidence type="ECO:0000256" key="7">
    <source>
        <dbReference type="ARBA" id="ARBA00022840"/>
    </source>
</evidence>
<feature type="transmembrane region" description="Helical" evidence="12">
    <location>
        <begin position="845"/>
        <end position="867"/>
    </location>
</feature>
<feature type="transmembrane region" description="Helical" evidence="12">
    <location>
        <begin position="170"/>
        <end position="195"/>
    </location>
</feature>
<evidence type="ECO:0000256" key="1">
    <source>
        <dbReference type="ARBA" id="ARBA00004127"/>
    </source>
</evidence>
<evidence type="ECO:0000313" key="15">
    <source>
        <dbReference type="Ensembl" id="ENSUAMP00000033840.1"/>
    </source>
</evidence>
<feature type="domain" description="ABC transmembrane type-1" evidence="14">
    <location>
        <begin position="148"/>
        <end position="391"/>
    </location>
</feature>
<feature type="transmembrane region" description="Helical" evidence="12">
    <location>
        <begin position="139"/>
        <end position="158"/>
    </location>
</feature>
<feature type="region of interest" description="Disordered" evidence="11">
    <location>
        <begin position="663"/>
        <end position="761"/>
    </location>
</feature>
<feature type="domain" description="ABC transporter" evidence="13">
    <location>
        <begin position="1053"/>
        <end position="1287"/>
    </location>
</feature>
<protein>
    <submittedName>
        <fullName evidence="15">ATP binding cassette subfamily C member 11</fullName>
    </submittedName>
</protein>
<dbReference type="Gene3D" id="3.40.50.300">
    <property type="entry name" value="P-loop containing nucleotide triphosphate hydrolases"/>
    <property type="match status" value="2"/>
</dbReference>
<comment type="similarity">
    <text evidence="2">Belongs to the ABC transporter superfamily. ABCC family. Conjugate transporter (TC 3.A.1.208) subfamily.</text>
</comment>
<dbReference type="Pfam" id="PF00664">
    <property type="entry name" value="ABC_membrane"/>
    <property type="match status" value="2"/>
</dbReference>